<organism evidence="2 3">
    <name type="scientific">Takifugu flavidus</name>
    <name type="common">sansaifugu</name>
    <dbReference type="NCBI Taxonomy" id="433684"/>
    <lineage>
        <taxon>Eukaryota</taxon>
        <taxon>Metazoa</taxon>
        <taxon>Chordata</taxon>
        <taxon>Craniata</taxon>
        <taxon>Vertebrata</taxon>
        <taxon>Euteleostomi</taxon>
        <taxon>Actinopterygii</taxon>
        <taxon>Neopterygii</taxon>
        <taxon>Teleostei</taxon>
        <taxon>Neoteleostei</taxon>
        <taxon>Acanthomorphata</taxon>
        <taxon>Eupercaria</taxon>
        <taxon>Tetraodontiformes</taxon>
        <taxon>Tetradontoidea</taxon>
        <taxon>Tetraodontidae</taxon>
        <taxon>Takifugu</taxon>
    </lineage>
</organism>
<keyword evidence="3" id="KW-1185">Reference proteome</keyword>
<evidence type="ECO:0000313" key="3">
    <source>
        <dbReference type="Proteomes" id="UP000324091"/>
    </source>
</evidence>
<sequence>MKKRERAGEGIGVCVVVVVFGGVPPGRRRNSSTTDRLQPFQPLNDSLSFLHEEPEGEGE</sequence>
<dbReference type="AlphaFoldDB" id="A0A5C6N3M8"/>
<feature type="compositionally biased region" description="Polar residues" evidence="1">
    <location>
        <begin position="31"/>
        <end position="47"/>
    </location>
</feature>
<reference evidence="2 3" key="1">
    <citation type="submission" date="2019-04" db="EMBL/GenBank/DDBJ databases">
        <title>Chromosome genome assembly for Takifugu flavidus.</title>
        <authorList>
            <person name="Xiao S."/>
        </authorList>
    </citation>
    <scope>NUCLEOTIDE SEQUENCE [LARGE SCALE GENOMIC DNA]</scope>
    <source>
        <strain evidence="2">HTHZ2018</strain>
        <tissue evidence="2">Muscle</tissue>
    </source>
</reference>
<proteinExistence type="predicted"/>
<feature type="region of interest" description="Disordered" evidence="1">
    <location>
        <begin position="25"/>
        <end position="59"/>
    </location>
</feature>
<accession>A0A5C6N3M8</accession>
<dbReference type="EMBL" id="RHFK02000017">
    <property type="protein sequence ID" value="TWW61856.1"/>
    <property type="molecule type" value="Genomic_DNA"/>
</dbReference>
<dbReference type="Proteomes" id="UP000324091">
    <property type="component" value="Chromosome 4"/>
</dbReference>
<comment type="caution">
    <text evidence="2">The sequence shown here is derived from an EMBL/GenBank/DDBJ whole genome shotgun (WGS) entry which is preliminary data.</text>
</comment>
<evidence type="ECO:0000256" key="1">
    <source>
        <dbReference type="SAM" id="MobiDB-lite"/>
    </source>
</evidence>
<evidence type="ECO:0000313" key="2">
    <source>
        <dbReference type="EMBL" id="TWW61856.1"/>
    </source>
</evidence>
<gene>
    <name evidence="2" type="ORF">D4764_04G0005030</name>
</gene>
<protein>
    <submittedName>
        <fullName evidence="2">Uncharacterized protein</fullName>
    </submittedName>
</protein>
<name>A0A5C6N3M8_9TELE</name>